<sequence>MRGRIDRIAEPWGDRTPYGPGQPWPARRDSHLTGSGVDRWVPAASLLHSNGDAMDVAVRDGRIVGVRGRTDDRTKQPLDAHGPGAIGFHTSGQLFPEEYHTLAVIARAGIDTNHLDGSTRLCTATAAEALKETFGCDGQPASHTDVDHCDTFALFGRNMAETQPVLWMRVPDRLAGPEPPRLLCVEKRTPAWAARICDVPAREIRRAAELLGDARRLLSTVLQGVYQSRQATAAVQVDNLQLLRGMLGRPGCGVLQMNGQPTAENTRECGADGDLPGFRNWQNAAHVAELADQRPDPAPEATP</sequence>
<dbReference type="Gene3D" id="3.40.50.740">
    <property type="match status" value="2"/>
</dbReference>
<evidence type="ECO:0000256" key="3">
    <source>
        <dbReference type="ARBA" id="ARBA00023014"/>
    </source>
</evidence>
<protein>
    <submittedName>
        <fullName evidence="5">Uncharacterized protein</fullName>
    </submittedName>
</protein>
<gene>
    <name evidence="5" type="ORF">GCM10009759_08960</name>
</gene>
<evidence type="ECO:0000256" key="4">
    <source>
        <dbReference type="SAM" id="MobiDB-lite"/>
    </source>
</evidence>
<keyword evidence="6" id="KW-1185">Reference proteome</keyword>
<evidence type="ECO:0000256" key="2">
    <source>
        <dbReference type="ARBA" id="ARBA00023004"/>
    </source>
</evidence>
<dbReference type="Gene3D" id="3.40.228.10">
    <property type="entry name" value="Dimethylsulfoxide Reductase, domain 2"/>
    <property type="match status" value="2"/>
</dbReference>
<dbReference type="EMBL" id="BAAANS010000004">
    <property type="protein sequence ID" value="GAA2087485.1"/>
    <property type="molecule type" value="Genomic_DNA"/>
</dbReference>
<dbReference type="PANTHER" id="PTHR43105">
    <property type="entry name" value="RESPIRATORY NITRATE REDUCTASE"/>
    <property type="match status" value="1"/>
</dbReference>
<keyword evidence="1" id="KW-0479">Metal-binding</keyword>
<evidence type="ECO:0000313" key="6">
    <source>
        <dbReference type="Proteomes" id="UP001500897"/>
    </source>
</evidence>
<evidence type="ECO:0000313" key="5">
    <source>
        <dbReference type="EMBL" id="GAA2087485.1"/>
    </source>
</evidence>
<dbReference type="PANTHER" id="PTHR43105:SF10">
    <property type="entry name" value="NADH-QUINONE OXIDOREDUCTASE SUBUNIT G"/>
    <property type="match status" value="1"/>
</dbReference>
<evidence type="ECO:0000256" key="1">
    <source>
        <dbReference type="ARBA" id="ARBA00022723"/>
    </source>
</evidence>
<dbReference type="InterPro" id="IPR050123">
    <property type="entry name" value="Prok_molybdopt-oxidoreductase"/>
</dbReference>
<dbReference type="SUPFAM" id="SSF53706">
    <property type="entry name" value="Formate dehydrogenase/DMSO reductase, domains 1-3"/>
    <property type="match status" value="1"/>
</dbReference>
<reference evidence="5 6" key="1">
    <citation type="journal article" date="2019" name="Int. J. Syst. Evol. Microbiol.">
        <title>The Global Catalogue of Microorganisms (GCM) 10K type strain sequencing project: providing services to taxonomists for standard genome sequencing and annotation.</title>
        <authorList>
            <consortium name="The Broad Institute Genomics Platform"/>
            <consortium name="The Broad Institute Genome Sequencing Center for Infectious Disease"/>
            <person name="Wu L."/>
            <person name="Ma J."/>
        </authorList>
    </citation>
    <scope>NUCLEOTIDE SEQUENCE [LARGE SCALE GENOMIC DNA]</scope>
    <source>
        <strain evidence="5 6">JCM 14559</strain>
    </source>
</reference>
<accession>A0ABN2W9W8</accession>
<comment type="caution">
    <text evidence="5">The sequence shown here is derived from an EMBL/GenBank/DDBJ whole genome shotgun (WGS) entry which is preliminary data.</text>
</comment>
<proteinExistence type="predicted"/>
<keyword evidence="2" id="KW-0408">Iron</keyword>
<dbReference type="Proteomes" id="UP001500897">
    <property type="component" value="Unassembled WGS sequence"/>
</dbReference>
<keyword evidence="3" id="KW-0411">Iron-sulfur</keyword>
<feature type="region of interest" description="Disordered" evidence="4">
    <location>
        <begin position="1"/>
        <end position="31"/>
    </location>
</feature>
<name>A0ABN2W9W8_9ACTN</name>
<feature type="compositionally biased region" description="Basic and acidic residues" evidence="4">
    <location>
        <begin position="1"/>
        <end position="13"/>
    </location>
</feature>
<organism evidence="5 6">
    <name type="scientific">Kitasatospora saccharophila</name>
    <dbReference type="NCBI Taxonomy" id="407973"/>
    <lineage>
        <taxon>Bacteria</taxon>
        <taxon>Bacillati</taxon>
        <taxon>Actinomycetota</taxon>
        <taxon>Actinomycetes</taxon>
        <taxon>Kitasatosporales</taxon>
        <taxon>Streptomycetaceae</taxon>
        <taxon>Kitasatospora</taxon>
    </lineage>
</organism>